<dbReference type="EMBL" id="AWEY01000007">
    <property type="protein sequence ID" value="ERK40278.1"/>
    <property type="molecule type" value="Genomic_DNA"/>
</dbReference>
<feature type="domain" description="Protein FecR C-terminal" evidence="2">
    <location>
        <begin position="150"/>
        <end position="216"/>
    </location>
</feature>
<evidence type="ECO:0000256" key="1">
    <source>
        <dbReference type="SAM" id="Phobius"/>
    </source>
</evidence>
<evidence type="ECO:0000259" key="2">
    <source>
        <dbReference type="Pfam" id="PF16344"/>
    </source>
</evidence>
<organism evidence="3 4">
    <name type="scientific">Segatella baroniae F0067</name>
    <dbReference type="NCBI Taxonomy" id="1115809"/>
    <lineage>
        <taxon>Bacteria</taxon>
        <taxon>Pseudomonadati</taxon>
        <taxon>Bacteroidota</taxon>
        <taxon>Bacteroidia</taxon>
        <taxon>Bacteroidales</taxon>
        <taxon>Prevotellaceae</taxon>
        <taxon>Segatella</taxon>
    </lineage>
</organism>
<dbReference type="Pfam" id="PF16344">
    <property type="entry name" value="FecR_C"/>
    <property type="match status" value="1"/>
</dbReference>
<comment type="caution">
    <text evidence="3">The sequence shown here is derived from an EMBL/GenBank/DDBJ whole genome shotgun (WGS) entry which is preliminary data.</text>
</comment>
<protein>
    <recommendedName>
        <fullName evidence="2">Protein FecR C-terminal domain-containing protein</fullName>
    </recommendedName>
</protein>
<sequence length="217" mass="24830">MDSKKPSIRLLKAIEYPELFSEQELDALLRDDEAREYYRLMADAAAAGRYARQRELPDDVLDREWRRLVEGRRPALRRRYRVAAAVAVVLLVSGLALAAIHIVRTNRAARQEKTAAVAAPSYTSRGVETAFPVDTAASRTLPAAADFRQFDNERLVDIVREMAAYYHVRVVCLREESGDLRLRYRWDRSLPVEKVVASLNMFHHVDLTLDHAVITIR</sequence>
<evidence type="ECO:0000313" key="3">
    <source>
        <dbReference type="EMBL" id="ERK40278.1"/>
    </source>
</evidence>
<dbReference type="PATRIC" id="fig|1115809.3.peg.392"/>
<dbReference type="InterPro" id="IPR032508">
    <property type="entry name" value="FecR_C"/>
</dbReference>
<dbReference type="RefSeq" id="WP_021588776.1">
    <property type="nucleotide sequence ID" value="NZ_AWEY01000007.1"/>
</dbReference>
<accession>U2QG26</accession>
<keyword evidence="4" id="KW-1185">Reference proteome</keyword>
<keyword evidence="1" id="KW-0472">Membrane</keyword>
<reference evidence="3 4" key="1">
    <citation type="submission" date="2013-08" db="EMBL/GenBank/DDBJ databases">
        <authorList>
            <person name="Durkin A.S."/>
            <person name="Haft D.R."/>
            <person name="McCorrison J."/>
            <person name="Torralba M."/>
            <person name="Gillis M."/>
            <person name="Haft D.H."/>
            <person name="Methe B."/>
            <person name="Sutton G."/>
            <person name="Nelson K.E."/>
        </authorList>
    </citation>
    <scope>NUCLEOTIDE SEQUENCE [LARGE SCALE GENOMIC DNA]</scope>
    <source>
        <strain evidence="3 4">F0067</strain>
    </source>
</reference>
<evidence type="ECO:0000313" key="4">
    <source>
        <dbReference type="Proteomes" id="UP000016648"/>
    </source>
</evidence>
<name>U2QG26_9BACT</name>
<keyword evidence="1" id="KW-0812">Transmembrane</keyword>
<dbReference type="AlphaFoldDB" id="U2QG26"/>
<feature type="transmembrane region" description="Helical" evidence="1">
    <location>
        <begin position="82"/>
        <end position="103"/>
    </location>
</feature>
<proteinExistence type="predicted"/>
<gene>
    <name evidence="3" type="ORF">HMPREF9135_0574</name>
</gene>
<keyword evidence="1" id="KW-1133">Transmembrane helix</keyword>
<dbReference type="Proteomes" id="UP000016648">
    <property type="component" value="Unassembled WGS sequence"/>
</dbReference>